<feature type="compositionally biased region" description="Low complexity" evidence="1">
    <location>
        <begin position="50"/>
        <end position="60"/>
    </location>
</feature>
<dbReference type="Proteomes" id="UP000887566">
    <property type="component" value="Unplaced"/>
</dbReference>
<accession>A0A914XFG3</accession>
<name>A0A914XFG3_9BILA</name>
<keyword evidence="3" id="KW-1185">Reference proteome</keyword>
<sequence length="161" mass="17037">MQFSVGVLILIHLVALINAKSSFSRLPPPLSQTTESTATGEEESTDRFETTTIATFTATDEGSDSSRTTAEAGRGGEGTTEEGWHLHNAGSKLKCEACKMIAGWLKLSSAPSGSAALSSFLDAKCGTTLVLAGWCKELVRNQIEKLVPTDAALCRRTINAC</sequence>
<dbReference type="WBParaSite" id="PSAMB.scaffold781size41445.g8568.t1">
    <property type="protein sequence ID" value="PSAMB.scaffold781size41445.g8568.t1"/>
    <property type="gene ID" value="PSAMB.scaffold781size41445.g8568"/>
</dbReference>
<evidence type="ECO:0000256" key="2">
    <source>
        <dbReference type="SAM" id="SignalP"/>
    </source>
</evidence>
<evidence type="ECO:0000313" key="3">
    <source>
        <dbReference type="Proteomes" id="UP000887566"/>
    </source>
</evidence>
<evidence type="ECO:0000313" key="4">
    <source>
        <dbReference type="WBParaSite" id="PSAMB.scaffold781size41445.g8568.t1"/>
    </source>
</evidence>
<feature type="region of interest" description="Disordered" evidence="1">
    <location>
        <begin position="26"/>
        <end position="82"/>
    </location>
</feature>
<evidence type="ECO:0000256" key="1">
    <source>
        <dbReference type="SAM" id="MobiDB-lite"/>
    </source>
</evidence>
<feature type="signal peptide" evidence="2">
    <location>
        <begin position="1"/>
        <end position="19"/>
    </location>
</feature>
<proteinExistence type="predicted"/>
<protein>
    <submittedName>
        <fullName evidence="4">Saposin B-type domain-containing protein</fullName>
    </submittedName>
</protein>
<organism evidence="3 4">
    <name type="scientific">Plectus sambesii</name>
    <dbReference type="NCBI Taxonomy" id="2011161"/>
    <lineage>
        <taxon>Eukaryota</taxon>
        <taxon>Metazoa</taxon>
        <taxon>Ecdysozoa</taxon>
        <taxon>Nematoda</taxon>
        <taxon>Chromadorea</taxon>
        <taxon>Plectida</taxon>
        <taxon>Plectina</taxon>
        <taxon>Plectoidea</taxon>
        <taxon>Plectidae</taxon>
        <taxon>Plectus</taxon>
    </lineage>
</organism>
<keyword evidence="2" id="KW-0732">Signal</keyword>
<dbReference type="AlphaFoldDB" id="A0A914XFG3"/>
<feature type="chain" id="PRO_5037861462" evidence="2">
    <location>
        <begin position="20"/>
        <end position="161"/>
    </location>
</feature>
<reference evidence="4" key="1">
    <citation type="submission" date="2022-11" db="UniProtKB">
        <authorList>
            <consortium name="WormBaseParasite"/>
        </authorList>
    </citation>
    <scope>IDENTIFICATION</scope>
</reference>